<evidence type="ECO:0000259" key="2">
    <source>
        <dbReference type="Pfam" id="PF04389"/>
    </source>
</evidence>
<evidence type="ECO:0000313" key="4">
    <source>
        <dbReference type="Proteomes" id="UP001310692"/>
    </source>
</evidence>
<evidence type="ECO:0000256" key="1">
    <source>
        <dbReference type="SAM" id="SignalP"/>
    </source>
</evidence>
<gene>
    <name evidence="3" type="ORF">V0U35_09225</name>
</gene>
<dbReference type="Proteomes" id="UP001310692">
    <property type="component" value="Unassembled WGS sequence"/>
</dbReference>
<dbReference type="Pfam" id="PF04389">
    <property type="entry name" value="Peptidase_M28"/>
    <property type="match status" value="1"/>
</dbReference>
<organism evidence="3 4">
    <name type="scientific">Hyphobacterium marinum</name>
    <dbReference type="NCBI Taxonomy" id="3116574"/>
    <lineage>
        <taxon>Bacteria</taxon>
        <taxon>Pseudomonadati</taxon>
        <taxon>Pseudomonadota</taxon>
        <taxon>Alphaproteobacteria</taxon>
        <taxon>Maricaulales</taxon>
        <taxon>Maricaulaceae</taxon>
        <taxon>Hyphobacterium</taxon>
    </lineage>
</organism>
<dbReference type="PANTHER" id="PTHR12147">
    <property type="entry name" value="METALLOPEPTIDASE M28 FAMILY MEMBER"/>
    <property type="match status" value="1"/>
</dbReference>
<dbReference type="PROSITE" id="PS51257">
    <property type="entry name" value="PROKAR_LIPOPROTEIN"/>
    <property type="match status" value="1"/>
</dbReference>
<accession>A0ABU7M0C5</accession>
<keyword evidence="4" id="KW-1185">Reference proteome</keyword>
<dbReference type="Gene3D" id="3.50.30.30">
    <property type="match status" value="1"/>
</dbReference>
<dbReference type="InterPro" id="IPR046450">
    <property type="entry name" value="PA_dom_sf"/>
</dbReference>
<feature type="chain" id="PRO_5046316489" evidence="1">
    <location>
        <begin position="25"/>
        <end position="571"/>
    </location>
</feature>
<comment type="caution">
    <text evidence="3">The sequence shown here is derived from an EMBL/GenBank/DDBJ whole genome shotgun (WGS) entry which is preliminary data.</text>
</comment>
<dbReference type="SUPFAM" id="SSF53187">
    <property type="entry name" value="Zn-dependent exopeptidases"/>
    <property type="match status" value="1"/>
</dbReference>
<sequence length="571" mass="60257">MKAIYAALAAAGLGLSACSQGNEAATTMDTASANSATVQTGSAGTGLPDISAGNIEAHIRFLAHDLMGGRDAGSEEFLLAANYVATQFRLMGLEPGGDDNGYFAMAPFQRVSVDADASSLTVGEGADAVSYTHGEDVFISANPALDDGTATGEVVFVGYGLTLPHHDYDDYAGIDVTGRIVVVMSGAPDIMASDERSHQQRSSTKRATAAAHGAIGMITISSMGAEQFASTYGNYVGRSSVELAPEAAEEAYRQLVASATISADVAAEIFADAPMSLDEAVAAMENGPSSFATGTSVSITQRSVRELYEEPNVVGILPGTDPELADEYVILTAHLDHIGTFPEEQTGVISGCRVSGPEDHICNGAVDNASGVSVMLETARTFMEEGAPRRSVVFVALAAEEKGLLGSEYFSTNPTVPHDAMVANVNLDMPVIVYEFSDVIAFGAERSELGPIATRAAARLGVTISDDPIPQQNLFVRSDHYNFVRQGVPSLFLMTGFSSPNPAWDEGEGFMGFLNTHYHRASDQLDLDLLYDQAAKFANINYIIAREIADADEALTWNEGDFFGEYFGSGD</sequence>
<feature type="domain" description="Peptidase M28" evidence="2">
    <location>
        <begin position="312"/>
        <end position="527"/>
    </location>
</feature>
<dbReference type="RefSeq" id="WP_330196411.1">
    <property type="nucleotide sequence ID" value="NZ_JAZDRO010000003.1"/>
</dbReference>
<feature type="signal peptide" evidence="1">
    <location>
        <begin position="1"/>
        <end position="24"/>
    </location>
</feature>
<keyword evidence="1" id="KW-0732">Signal</keyword>
<dbReference type="PANTHER" id="PTHR12147:SF26">
    <property type="entry name" value="PEPTIDASE M28 DOMAIN-CONTAINING PROTEIN"/>
    <property type="match status" value="1"/>
</dbReference>
<dbReference type="InterPro" id="IPR045175">
    <property type="entry name" value="M28_fam"/>
</dbReference>
<dbReference type="InterPro" id="IPR007484">
    <property type="entry name" value="Peptidase_M28"/>
</dbReference>
<name>A0ABU7M0C5_9PROT</name>
<dbReference type="Gene3D" id="3.40.630.10">
    <property type="entry name" value="Zn peptidases"/>
    <property type="match status" value="1"/>
</dbReference>
<dbReference type="CDD" id="cd04820">
    <property type="entry name" value="PA_M28_1_1"/>
    <property type="match status" value="1"/>
</dbReference>
<proteinExistence type="predicted"/>
<dbReference type="SUPFAM" id="SSF52025">
    <property type="entry name" value="PA domain"/>
    <property type="match status" value="1"/>
</dbReference>
<dbReference type="EMBL" id="JAZDRO010000003">
    <property type="protein sequence ID" value="MEE2566860.1"/>
    <property type="molecule type" value="Genomic_DNA"/>
</dbReference>
<reference evidence="3 4" key="1">
    <citation type="submission" date="2024-01" db="EMBL/GenBank/DDBJ databases">
        <title>Hyphobacterium bacterium isolated from marine sediment.</title>
        <authorList>
            <person name="Zhao S."/>
        </authorList>
    </citation>
    <scope>NUCLEOTIDE SEQUENCE [LARGE SCALE GENOMIC DNA]</scope>
    <source>
        <strain evidence="3 4">Y60-23</strain>
    </source>
</reference>
<protein>
    <submittedName>
        <fullName evidence="3">M28 family peptidase</fullName>
    </submittedName>
</protein>
<evidence type="ECO:0000313" key="3">
    <source>
        <dbReference type="EMBL" id="MEE2566860.1"/>
    </source>
</evidence>